<dbReference type="Proteomes" id="UP001500635">
    <property type="component" value="Unassembled WGS sequence"/>
</dbReference>
<accession>A0ABP8K672</accession>
<keyword evidence="3" id="KW-1185">Reference proteome</keyword>
<feature type="region of interest" description="Disordered" evidence="1">
    <location>
        <begin position="1"/>
        <end position="21"/>
    </location>
</feature>
<comment type="caution">
    <text evidence="2">The sequence shown here is derived from an EMBL/GenBank/DDBJ whole genome shotgun (WGS) entry which is preliminary data.</text>
</comment>
<evidence type="ECO:0000313" key="3">
    <source>
        <dbReference type="Proteomes" id="UP001500635"/>
    </source>
</evidence>
<dbReference type="EMBL" id="BAABFR010000086">
    <property type="protein sequence ID" value="GAA4401255.1"/>
    <property type="molecule type" value="Genomic_DNA"/>
</dbReference>
<evidence type="ECO:0000256" key="1">
    <source>
        <dbReference type="SAM" id="MobiDB-lite"/>
    </source>
</evidence>
<organism evidence="2 3">
    <name type="scientific">Tsukamurella soli</name>
    <dbReference type="NCBI Taxonomy" id="644556"/>
    <lineage>
        <taxon>Bacteria</taxon>
        <taxon>Bacillati</taxon>
        <taxon>Actinomycetota</taxon>
        <taxon>Actinomycetes</taxon>
        <taxon>Mycobacteriales</taxon>
        <taxon>Tsukamurellaceae</taxon>
        <taxon>Tsukamurella</taxon>
    </lineage>
</organism>
<proteinExistence type="predicted"/>
<reference evidence="3" key="1">
    <citation type="journal article" date="2019" name="Int. J. Syst. Evol. Microbiol.">
        <title>The Global Catalogue of Microorganisms (GCM) 10K type strain sequencing project: providing services to taxonomists for standard genome sequencing and annotation.</title>
        <authorList>
            <consortium name="The Broad Institute Genomics Platform"/>
            <consortium name="The Broad Institute Genome Sequencing Center for Infectious Disease"/>
            <person name="Wu L."/>
            <person name="Ma J."/>
        </authorList>
    </citation>
    <scope>NUCLEOTIDE SEQUENCE [LARGE SCALE GENOMIC DNA]</scope>
    <source>
        <strain evidence="3">JCM 17688</strain>
    </source>
</reference>
<sequence length="53" mass="4790">MPARAGIPVALDRGTDGPAEADGGVDPFGAGVAAGAEAVGDVAGGVDAAAVAE</sequence>
<gene>
    <name evidence="2" type="ORF">GCM10023147_40630</name>
</gene>
<name>A0ABP8K672_9ACTN</name>
<protein>
    <submittedName>
        <fullName evidence="2">Uncharacterized protein</fullName>
    </submittedName>
</protein>
<evidence type="ECO:0000313" key="2">
    <source>
        <dbReference type="EMBL" id="GAA4401255.1"/>
    </source>
</evidence>